<keyword evidence="3 4" id="KW-0732">Signal</keyword>
<protein>
    <submittedName>
        <fullName evidence="5">ABC-type nitrate/sulfonate/bicarbonate transport system substrate-binding protein</fullName>
    </submittedName>
</protein>
<name>A0A4R3M9B4_9BURK</name>
<evidence type="ECO:0000313" key="5">
    <source>
        <dbReference type="EMBL" id="TCT08879.1"/>
    </source>
</evidence>
<reference evidence="5 6" key="1">
    <citation type="submission" date="2019-03" db="EMBL/GenBank/DDBJ databases">
        <title>Genomic Encyclopedia of Type Strains, Phase IV (KMG-IV): sequencing the most valuable type-strain genomes for metagenomic binning, comparative biology and taxonomic classification.</title>
        <authorList>
            <person name="Goeker M."/>
        </authorList>
    </citation>
    <scope>NUCLEOTIDE SEQUENCE [LARGE SCALE GENOMIC DNA]</scope>
    <source>
        <strain evidence="5 6">DSM 24591</strain>
    </source>
</reference>
<dbReference type="GO" id="GO:0042597">
    <property type="term" value="C:periplasmic space"/>
    <property type="evidence" value="ECO:0007669"/>
    <property type="project" value="UniProtKB-SubCell"/>
</dbReference>
<evidence type="ECO:0000256" key="2">
    <source>
        <dbReference type="ARBA" id="ARBA00010742"/>
    </source>
</evidence>
<dbReference type="AlphaFoldDB" id="A0A4R3M9B4"/>
<organism evidence="5 6">
    <name type="scientific">Paralcaligenes ureilyticus</name>
    <dbReference type="NCBI Taxonomy" id="627131"/>
    <lineage>
        <taxon>Bacteria</taxon>
        <taxon>Pseudomonadati</taxon>
        <taxon>Pseudomonadota</taxon>
        <taxon>Betaproteobacteria</taxon>
        <taxon>Burkholderiales</taxon>
        <taxon>Alcaligenaceae</taxon>
        <taxon>Paralcaligenes</taxon>
    </lineage>
</organism>
<dbReference type="Gene3D" id="3.40.190.10">
    <property type="entry name" value="Periplasmic binding protein-like II"/>
    <property type="match status" value="2"/>
</dbReference>
<evidence type="ECO:0000256" key="4">
    <source>
        <dbReference type="SAM" id="SignalP"/>
    </source>
</evidence>
<comment type="similarity">
    <text evidence="2">Belongs to the bacterial solute-binding protein SsuA/TauA family.</text>
</comment>
<dbReference type="Pfam" id="PF13379">
    <property type="entry name" value="NMT1_2"/>
    <property type="match status" value="1"/>
</dbReference>
<dbReference type="RefSeq" id="WP_132580898.1">
    <property type="nucleotide sequence ID" value="NZ_SMAJ01000004.1"/>
</dbReference>
<comment type="caution">
    <text evidence="5">The sequence shown here is derived from an EMBL/GenBank/DDBJ whole genome shotgun (WGS) entry which is preliminary data.</text>
</comment>
<dbReference type="Proteomes" id="UP000295525">
    <property type="component" value="Unassembled WGS sequence"/>
</dbReference>
<accession>A0A4R3M9B4</accession>
<evidence type="ECO:0000313" key="6">
    <source>
        <dbReference type="Proteomes" id="UP000295525"/>
    </source>
</evidence>
<feature type="chain" id="PRO_5020970631" evidence="4">
    <location>
        <begin position="28"/>
        <end position="338"/>
    </location>
</feature>
<comment type="subcellular location">
    <subcellularLocation>
        <location evidence="1">Periplasm</location>
    </subcellularLocation>
</comment>
<feature type="signal peptide" evidence="4">
    <location>
        <begin position="1"/>
        <end position="27"/>
    </location>
</feature>
<dbReference type="OrthoDB" id="8555942at2"/>
<sequence length="338" mass="36017">MAHALKTKATFTVAALALSSLSVATHAKEIKIGYYAGAVMTIPSWIAVAKGFYADQGLEPTLIPVASGPLMSSNTASGAIDIGYNSPSNVGLTREQGFNQSIVLGNMIMPIVILARSGVKTPHLGKYPDIFRDMKGLNIGSYGRGSDIENIMRVMVSDAGLNPGKDVTWIGVGPPPTGLPALQTGRVDVYGTTMPASEVAVAAGYGKIIVDMRKGEGPGDFRNSVYSILLASSSRLQKEPELFKKVIEAHKRAFCWLKDPKNLIEAEKIIKSKMPVAGLSDKQYSDLVKNAIGLVTVKYPASGLQGWNNVMVKGGILKQPIPDSVVWDQAPKEDPSCS</sequence>
<evidence type="ECO:0000256" key="3">
    <source>
        <dbReference type="ARBA" id="ARBA00022729"/>
    </source>
</evidence>
<dbReference type="SUPFAM" id="SSF53850">
    <property type="entry name" value="Periplasmic binding protein-like II"/>
    <property type="match status" value="1"/>
</dbReference>
<dbReference type="EMBL" id="SMAJ01000004">
    <property type="protein sequence ID" value="TCT08879.1"/>
    <property type="molecule type" value="Genomic_DNA"/>
</dbReference>
<keyword evidence="6" id="KW-1185">Reference proteome</keyword>
<dbReference type="PANTHER" id="PTHR30024:SF47">
    <property type="entry name" value="TAURINE-BINDING PERIPLASMIC PROTEIN"/>
    <property type="match status" value="1"/>
</dbReference>
<proteinExistence type="inferred from homology"/>
<dbReference type="PANTHER" id="PTHR30024">
    <property type="entry name" value="ALIPHATIC SULFONATES-BINDING PROTEIN-RELATED"/>
    <property type="match status" value="1"/>
</dbReference>
<gene>
    <name evidence="5" type="ORF">EDC26_10437</name>
</gene>
<evidence type="ECO:0000256" key="1">
    <source>
        <dbReference type="ARBA" id="ARBA00004418"/>
    </source>
</evidence>